<accession>A0A9Q0CDI4</accession>
<dbReference type="InterPro" id="IPR045843">
    <property type="entry name" value="IND-like"/>
</dbReference>
<proteinExistence type="inferred from homology"/>
<dbReference type="InterPro" id="IPR011598">
    <property type="entry name" value="bHLH_dom"/>
</dbReference>
<comment type="similarity">
    <text evidence="2">Belongs to the bHLH protein family.</text>
</comment>
<dbReference type="AlphaFoldDB" id="A0A9Q0CDI4"/>
<comment type="caution">
    <text evidence="8">The sequence shown here is derived from an EMBL/GenBank/DDBJ whole genome shotgun (WGS) entry which is preliminary data.</text>
</comment>
<keyword evidence="3" id="KW-0805">Transcription regulation</keyword>
<evidence type="ECO:0000256" key="2">
    <source>
        <dbReference type="ARBA" id="ARBA00005510"/>
    </source>
</evidence>
<organism evidence="8 9">
    <name type="scientific">Rhynchospora breviuscula</name>
    <dbReference type="NCBI Taxonomy" id="2022672"/>
    <lineage>
        <taxon>Eukaryota</taxon>
        <taxon>Viridiplantae</taxon>
        <taxon>Streptophyta</taxon>
        <taxon>Embryophyta</taxon>
        <taxon>Tracheophyta</taxon>
        <taxon>Spermatophyta</taxon>
        <taxon>Magnoliopsida</taxon>
        <taxon>Liliopsida</taxon>
        <taxon>Poales</taxon>
        <taxon>Cyperaceae</taxon>
        <taxon>Cyperoideae</taxon>
        <taxon>Rhynchosporeae</taxon>
        <taxon>Rhynchospora</taxon>
    </lineage>
</organism>
<dbReference type="PROSITE" id="PS50888">
    <property type="entry name" value="BHLH"/>
    <property type="match status" value="1"/>
</dbReference>
<evidence type="ECO:0000313" key="8">
    <source>
        <dbReference type="EMBL" id="KAJ1691911.1"/>
    </source>
</evidence>
<evidence type="ECO:0000256" key="5">
    <source>
        <dbReference type="ARBA" id="ARBA00023242"/>
    </source>
</evidence>
<feature type="compositionally biased region" description="Low complexity" evidence="6">
    <location>
        <begin position="189"/>
        <end position="204"/>
    </location>
</feature>
<name>A0A9Q0CDI4_9POAL</name>
<protein>
    <recommendedName>
        <fullName evidence="7">BHLH domain-containing protein</fullName>
    </recommendedName>
</protein>
<evidence type="ECO:0000256" key="1">
    <source>
        <dbReference type="ARBA" id="ARBA00004123"/>
    </source>
</evidence>
<dbReference type="Proteomes" id="UP001151287">
    <property type="component" value="Unassembled WGS sequence"/>
</dbReference>
<comment type="subcellular location">
    <subcellularLocation>
        <location evidence="1">Nucleus</location>
    </subcellularLocation>
</comment>
<dbReference type="GO" id="GO:0000978">
    <property type="term" value="F:RNA polymerase II cis-regulatory region sequence-specific DNA binding"/>
    <property type="evidence" value="ECO:0007669"/>
    <property type="project" value="TreeGrafter"/>
</dbReference>
<evidence type="ECO:0000256" key="6">
    <source>
        <dbReference type="SAM" id="MobiDB-lite"/>
    </source>
</evidence>
<evidence type="ECO:0000313" key="9">
    <source>
        <dbReference type="Proteomes" id="UP001151287"/>
    </source>
</evidence>
<dbReference type="SUPFAM" id="SSF47459">
    <property type="entry name" value="HLH, helix-loop-helix DNA-binding domain"/>
    <property type="match status" value="1"/>
</dbReference>
<dbReference type="PANTHER" id="PTHR16223">
    <property type="entry name" value="TRANSCRIPTION FACTOR BHLH83-RELATED"/>
    <property type="match status" value="1"/>
</dbReference>
<dbReference type="InterPro" id="IPR036638">
    <property type="entry name" value="HLH_DNA-bd_sf"/>
</dbReference>
<gene>
    <name evidence="8" type="ORF">LUZ63_016066</name>
</gene>
<keyword evidence="9" id="KW-1185">Reference proteome</keyword>
<dbReference type="OrthoDB" id="759159at2759"/>
<dbReference type="GO" id="GO:0000981">
    <property type="term" value="F:DNA-binding transcription factor activity, RNA polymerase II-specific"/>
    <property type="evidence" value="ECO:0007669"/>
    <property type="project" value="TreeGrafter"/>
</dbReference>
<dbReference type="EMBL" id="JAMQYH010000004">
    <property type="protein sequence ID" value="KAJ1691911.1"/>
    <property type="molecule type" value="Genomic_DNA"/>
</dbReference>
<dbReference type="Gene3D" id="4.10.280.10">
    <property type="entry name" value="Helix-loop-helix DNA-binding domain"/>
    <property type="match status" value="1"/>
</dbReference>
<dbReference type="Pfam" id="PF00010">
    <property type="entry name" value="HLH"/>
    <property type="match status" value="1"/>
</dbReference>
<evidence type="ECO:0000259" key="7">
    <source>
        <dbReference type="PROSITE" id="PS50888"/>
    </source>
</evidence>
<sequence>MDGFSNSFFSSILSHNNCTVAELDPPAFIPNGEDAVVPSSLLGGINTNQIEGESGQEEDNLPMSPLPCPELFPSDPTNLDPLSFLANNQFSTGSHQLNQVPESQSLAAQVVATSNAGLYNNFTPRVRARRGQATDPHSIAERQRRERITERMKNLHDLIPNSNKTDKATMLDEIIDYVKFLQLQVTERSGASSSSPAGSSSSAPLDDTAELESNMTSVIQYLQKKDLCLMPVELASAISKQKGTHHATIQTQKQNSDSAFGIASFLNDDVEGE</sequence>
<feature type="domain" description="BHLH" evidence="7">
    <location>
        <begin position="132"/>
        <end position="181"/>
    </location>
</feature>
<dbReference type="SMART" id="SM00353">
    <property type="entry name" value="HLH"/>
    <property type="match status" value="1"/>
</dbReference>
<dbReference type="PANTHER" id="PTHR16223:SF215">
    <property type="entry name" value="OS02G0564700 PROTEIN"/>
    <property type="match status" value="1"/>
</dbReference>
<evidence type="ECO:0000256" key="3">
    <source>
        <dbReference type="ARBA" id="ARBA00023015"/>
    </source>
</evidence>
<dbReference type="GO" id="GO:0046983">
    <property type="term" value="F:protein dimerization activity"/>
    <property type="evidence" value="ECO:0007669"/>
    <property type="project" value="InterPro"/>
</dbReference>
<reference evidence="8" key="1">
    <citation type="journal article" date="2022" name="Cell">
        <title>Repeat-based holocentromeres influence genome architecture and karyotype evolution.</title>
        <authorList>
            <person name="Hofstatter P.G."/>
            <person name="Thangavel G."/>
            <person name="Lux T."/>
            <person name="Neumann P."/>
            <person name="Vondrak T."/>
            <person name="Novak P."/>
            <person name="Zhang M."/>
            <person name="Costa L."/>
            <person name="Castellani M."/>
            <person name="Scott A."/>
            <person name="Toegelov H."/>
            <person name="Fuchs J."/>
            <person name="Mata-Sucre Y."/>
            <person name="Dias Y."/>
            <person name="Vanzela A.L.L."/>
            <person name="Huettel B."/>
            <person name="Almeida C.C.S."/>
            <person name="Simkova H."/>
            <person name="Souza G."/>
            <person name="Pedrosa-Harand A."/>
            <person name="Macas J."/>
            <person name="Mayer K.F.X."/>
            <person name="Houben A."/>
            <person name="Marques A."/>
        </authorList>
    </citation>
    <scope>NUCLEOTIDE SEQUENCE</scope>
    <source>
        <strain evidence="8">RhyBre1mFocal</strain>
    </source>
</reference>
<keyword evidence="4" id="KW-0804">Transcription</keyword>
<dbReference type="GO" id="GO:0005634">
    <property type="term" value="C:nucleus"/>
    <property type="evidence" value="ECO:0007669"/>
    <property type="project" value="UniProtKB-SubCell"/>
</dbReference>
<keyword evidence="5" id="KW-0539">Nucleus</keyword>
<evidence type="ECO:0000256" key="4">
    <source>
        <dbReference type="ARBA" id="ARBA00023163"/>
    </source>
</evidence>
<feature type="region of interest" description="Disordered" evidence="6">
    <location>
        <begin position="189"/>
        <end position="208"/>
    </location>
</feature>